<reference evidence="3" key="1">
    <citation type="submission" date="2025-08" db="UniProtKB">
        <authorList>
            <consortium name="Ensembl"/>
        </authorList>
    </citation>
    <scope>IDENTIFICATION</scope>
</reference>
<protein>
    <recommendedName>
        <fullName evidence="2">C-type lectin domain-containing protein</fullName>
    </recommendedName>
</protein>
<evidence type="ECO:0000313" key="3">
    <source>
        <dbReference type="Ensembl" id="ENSSLDP00000021288.1"/>
    </source>
</evidence>
<dbReference type="PROSITE" id="PS00615">
    <property type="entry name" value="C_TYPE_LECTIN_1"/>
    <property type="match status" value="1"/>
</dbReference>
<keyword evidence="1" id="KW-1015">Disulfide bond</keyword>
<dbReference type="SMART" id="SM00034">
    <property type="entry name" value="CLECT"/>
    <property type="match status" value="1"/>
</dbReference>
<evidence type="ECO:0000313" key="4">
    <source>
        <dbReference type="Proteomes" id="UP000261360"/>
    </source>
</evidence>
<name>A0A3B4Y053_SERLL</name>
<dbReference type="InterPro" id="IPR016186">
    <property type="entry name" value="C-type_lectin-like/link_sf"/>
</dbReference>
<feature type="domain" description="C-type lectin" evidence="2">
    <location>
        <begin position="70"/>
        <end position="181"/>
    </location>
</feature>
<dbReference type="InterPro" id="IPR016187">
    <property type="entry name" value="CTDL_fold"/>
</dbReference>
<reference evidence="3" key="2">
    <citation type="submission" date="2025-09" db="UniProtKB">
        <authorList>
            <consortium name="Ensembl"/>
        </authorList>
    </citation>
    <scope>IDENTIFICATION</scope>
</reference>
<keyword evidence="4" id="KW-1185">Reference proteome</keyword>
<dbReference type="InterPro" id="IPR001304">
    <property type="entry name" value="C-type_lectin-like"/>
</dbReference>
<dbReference type="Pfam" id="PF00059">
    <property type="entry name" value="Lectin_C"/>
    <property type="match status" value="1"/>
</dbReference>
<dbReference type="Gene3D" id="3.10.100.10">
    <property type="entry name" value="Mannose-Binding Protein A, subunit A"/>
    <property type="match status" value="1"/>
</dbReference>
<dbReference type="PANTHER" id="PTHR45784">
    <property type="entry name" value="C-TYPE LECTIN DOMAIN FAMILY 20 MEMBER A-RELATED"/>
    <property type="match status" value="1"/>
</dbReference>
<organism evidence="3 4">
    <name type="scientific">Seriola lalandi dorsalis</name>
    <dbReference type="NCBI Taxonomy" id="1841481"/>
    <lineage>
        <taxon>Eukaryota</taxon>
        <taxon>Metazoa</taxon>
        <taxon>Chordata</taxon>
        <taxon>Craniata</taxon>
        <taxon>Vertebrata</taxon>
        <taxon>Euteleostomi</taxon>
        <taxon>Actinopterygii</taxon>
        <taxon>Neopterygii</taxon>
        <taxon>Teleostei</taxon>
        <taxon>Neoteleostei</taxon>
        <taxon>Acanthomorphata</taxon>
        <taxon>Carangaria</taxon>
        <taxon>Carangiformes</taxon>
        <taxon>Carangidae</taxon>
        <taxon>Seriola</taxon>
    </lineage>
</organism>
<dbReference type="PANTHER" id="PTHR45784:SF3">
    <property type="entry name" value="C-TYPE LECTIN DOMAIN FAMILY 4 MEMBER K-LIKE-RELATED"/>
    <property type="match status" value="1"/>
</dbReference>
<accession>A0A3B4Y053</accession>
<dbReference type="InterPro" id="IPR018378">
    <property type="entry name" value="C-type_lectin_CS"/>
</dbReference>
<evidence type="ECO:0000256" key="1">
    <source>
        <dbReference type="ARBA" id="ARBA00023157"/>
    </source>
</evidence>
<evidence type="ECO:0000259" key="2">
    <source>
        <dbReference type="PROSITE" id="PS50041"/>
    </source>
</evidence>
<proteinExistence type="predicted"/>
<dbReference type="AlphaFoldDB" id="A0A3B4Y053"/>
<dbReference type="Ensembl" id="ENSSLDT00000021994.1">
    <property type="protein sequence ID" value="ENSSLDP00000021288.1"/>
    <property type="gene ID" value="ENSSLDG00000016642.1"/>
</dbReference>
<sequence length="193" mass="23127">MFASKHYFASWRGWYTLLVFLNRTFSLNCHNLYQNHCDWFAMRVMLVALTLQYFLSVGHCPFSTCHFYEYHFIEETKNWDEAKSYCRQKYTDLATVYNMTDIKRLRNLEAQTKAWIGLHNNNTGEREWHWSLPGVEYNETHTLWDEDEPNDVKGHENCVSMNTALKLYDLVCDQAKSFICYDGEHMWLIFLLS</sequence>
<dbReference type="PROSITE" id="PS50041">
    <property type="entry name" value="C_TYPE_LECTIN_2"/>
    <property type="match status" value="1"/>
</dbReference>
<dbReference type="SUPFAM" id="SSF56436">
    <property type="entry name" value="C-type lectin-like"/>
    <property type="match status" value="1"/>
</dbReference>
<dbReference type="Proteomes" id="UP000261360">
    <property type="component" value="Unplaced"/>
</dbReference>
<dbReference type="GeneTree" id="ENSGT00940000177200"/>